<dbReference type="InterPro" id="IPR024234">
    <property type="entry name" value="DUF3801"/>
</dbReference>
<protein>
    <recommendedName>
        <fullName evidence="3">PcfB family protein</fullName>
    </recommendedName>
</protein>
<dbReference type="AlphaFoldDB" id="A0AAE3V9U5"/>
<dbReference type="RefSeq" id="WP_106612495.1">
    <property type="nucleotide sequence ID" value="NZ_JAUSTO010000005.1"/>
</dbReference>
<proteinExistence type="predicted"/>
<sequence length="174" mass="19789">MNEEVARETVEIAARPLKQAGQYFIRRAVQMDEKALLKLIELMKTAPGKVVETLNGPGKEMSVKELLKKDEGAKNIDIAELGIGDFKPIARRYGMDFAVVKSKYLDPPKYTVFFKARDADTIEKVMNEYSAKCMKRKNEIGREKPSLLAALKKLKSMVLSAPRKEVEKRKEEVR</sequence>
<accession>A0AAE3V9U5</accession>
<reference evidence="1" key="1">
    <citation type="submission" date="2023-07" db="EMBL/GenBank/DDBJ databases">
        <title>Genomic Encyclopedia of Type Strains, Phase IV (KMG-IV): sequencing the most valuable type-strain genomes for metagenomic binning, comparative biology and taxonomic classification.</title>
        <authorList>
            <person name="Goeker M."/>
        </authorList>
    </citation>
    <scope>NUCLEOTIDE SEQUENCE</scope>
    <source>
        <strain evidence="1">DSM 19659</strain>
    </source>
</reference>
<dbReference type="Proteomes" id="UP001241537">
    <property type="component" value="Unassembled WGS sequence"/>
</dbReference>
<dbReference type="Pfam" id="PF12687">
    <property type="entry name" value="DUF3801"/>
    <property type="match status" value="1"/>
</dbReference>
<comment type="caution">
    <text evidence="1">The sequence shown here is derived from an EMBL/GenBank/DDBJ whole genome shotgun (WGS) entry which is preliminary data.</text>
</comment>
<dbReference type="EMBL" id="JAUSTO010000005">
    <property type="protein sequence ID" value="MDQ0152401.1"/>
    <property type="molecule type" value="Genomic_DNA"/>
</dbReference>
<organism evidence="1 2">
    <name type="scientific">Moryella indoligenes</name>
    <dbReference type="NCBI Taxonomy" id="371674"/>
    <lineage>
        <taxon>Bacteria</taxon>
        <taxon>Bacillati</taxon>
        <taxon>Bacillota</taxon>
        <taxon>Clostridia</taxon>
        <taxon>Lachnospirales</taxon>
        <taxon>Lachnospiraceae</taxon>
        <taxon>Moryella</taxon>
    </lineage>
</organism>
<evidence type="ECO:0008006" key="3">
    <source>
        <dbReference type="Google" id="ProtNLM"/>
    </source>
</evidence>
<keyword evidence="2" id="KW-1185">Reference proteome</keyword>
<name>A0AAE3V9U5_9FIRM</name>
<evidence type="ECO:0000313" key="2">
    <source>
        <dbReference type="Proteomes" id="UP001241537"/>
    </source>
</evidence>
<gene>
    <name evidence="1" type="ORF">J2S20_001090</name>
</gene>
<evidence type="ECO:0000313" key="1">
    <source>
        <dbReference type="EMBL" id="MDQ0152401.1"/>
    </source>
</evidence>